<evidence type="ECO:0000313" key="4">
    <source>
        <dbReference type="Proteomes" id="UP000606044"/>
    </source>
</evidence>
<evidence type="ECO:0000259" key="2">
    <source>
        <dbReference type="Pfam" id="PF01757"/>
    </source>
</evidence>
<dbReference type="GO" id="GO:0016747">
    <property type="term" value="F:acyltransferase activity, transferring groups other than amino-acyl groups"/>
    <property type="evidence" value="ECO:0007669"/>
    <property type="project" value="InterPro"/>
</dbReference>
<feature type="transmembrane region" description="Helical" evidence="1">
    <location>
        <begin position="20"/>
        <end position="38"/>
    </location>
</feature>
<feature type="transmembrane region" description="Helical" evidence="1">
    <location>
        <begin position="334"/>
        <end position="357"/>
    </location>
</feature>
<dbReference type="PANTHER" id="PTHR23028:SF134">
    <property type="entry name" value="PUTATIVE (AFU_ORTHOLOGUE AFUA_4G08520)-RELATED"/>
    <property type="match status" value="1"/>
</dbReference>
<keyword evidence="1" id="KW-1133">Transmembrane helix</keyword>
<gene>
    <name evidence="3" type="ORF">GCM10007301_03280</name>
</gene>
<dbReference type="PANTHER" id="PTHR23028">
    <property type="entry name" value="ACETYLTRANSFERASE"/>
    <property type="match status" value="1"/>
</dbReference>
<dbReference type="Pfam" id="PF01757">
    <property type="entry name" value="Acyl_transf_3"/>
    <property type="match status" value="1"/>
</dbReference>
<keyword evidence="3" id="KW-0808">Transferase</keyword>
<sequence length="379" mass="40442">MTAQAPTPASRTDRVTCLDGLRGVAACAVVLFHFLYAFKPMVFANSRVGFSLSDTPLAILWNGRFSVAVFFVLSGFVLAASAPRSWREAPLLVGLRYLRLAIPALISSVIAWGWLMGFPDAVREAHALTGSWWFRWTYQPPIPPLSQAMWEGAVGVFLEGTTRFNNPLWTMKTELLGSLMIYIGYAVTPPRWRMLVLTAGAIALIMMDEIGLAAFCAGALIFEGRALLRPHAALGLGLGAVGLILGAPLSGHAAGPGVTDTILASLGTNGLREAGATLVVISILMTPALRSFFERPLLQKLGELSFPLYLVHVPLIVGPACAAYVALAPMGTPGLVLLFAAVAAASLALAVPFLWLVERPTLNGLKALRTRGRARLATL</sequence>
<dbReference type="EMBL" id="BMCT01000001">
    <property type="protein sequence ID" value="GGF47249.1"/>
    <property type="molecule type" value="Genomic_DNA"/>
</dbReference>
<keyword evidence="1" id="KW-0812">Transmembrane</keyword>
<name>A0A917BLN1_9HYPH</name>
<feature type="domain" description="Acyltransferase 3" evidence="2">
    <location>
        <begin position="17"/>
        <end position="353"/>
    </location>
</feature>
<dbReference type="RefSeq" id="WP_188574780.1">
    <property type="nucleotide sequence ID" value="NZ_BMCT01000001.1"/>
</dbReference>
<reference evidence="3" key="2">
    <citation type="submission" date="2020-09" db="EMBL/GenBank/DDBJ databases">
        <authorList>
            <person name="Sun Q."/>
            <person name="Sedlacek I."/>
        </authorList>
    </citation>
    <scope>NUCLEOTIDE SEQUENCE</scope>
    <source>
        <strain evidence="3">CCM 7897</strain>
    </source>
</reference>
<feature type="transmembrane region" description="Helical" evidence="1">
    <location>
        <begin position="94"/>
        <end position="115"/>
    </location>
</feature>
<organism evidence="3 4">
    <name type="scientific">Azorhizobium oxalatiphilum</name>
    <dbReference type="NCBI Taxonomy" id="980631"/>
    <lineage>
        <taxon>Bacteria</taxon>
        <taxon>Pseudomonadati</taxon>
        <taxon>Pseudomonadota</taxon>
        <taxon>Alphaproteobacteria</taxon>
        <taxon>Hyphomicrobiales</taxon>
        <taxon>Xanthobacteraceae</taxon>
        <taxon>Azorhizobium</taxon>
    </lineage>
</organism>
<feature type="transmembrane region" description="Helical" evidence="1">
    <location>
        <begin position="58"/>
        <end position="82"/>
    </location>
</feature>
<feature type="transmembrane region" description="Helical" evidence="1">
    <location>
        <begin position="194"/>
        <end position="222"/>
    </location>
</feature>
<proteinExistence type="predicted"/>
<feature type="transmembrane region" description="Helical" evidence="1">
    <location>
        <begin position="234"/>
        <end position="254"/>
    </location>
</feature>
<evidence type="ECO:0000256" key="1">
    <source>
        <dbReference type="SAM" id="Phobius"/>
    </source>
</evidence>
<feature type="transmembrane region" description="Helical" evidence="1">
    <location>
        <begin position="305"/>
        <end position="328"/>
    </location>
</feature>
<dbReference type="AlphaFoldDB" id="A0A917BLN1"/>
<reference evidence="3" key="1">
    <citation type="journal article" date="2014" name="Int. J. Syst. Evol. Microbiol.">
        <title>Complete genome sequence of Corynebacterium casei LMG S-19264T (=DSM 44701T), isolated from a smear-ripened cheese.</title>
        <authorList>
            <consortium name="US DOE Joint Genome Institute (JGI-PGF)"/>
            <person name="Walter F."/>
            <person name="Albersmeier A."/>
            <person name="Kalinowski J."/>
            <person name="Ruckert C."/>
        </authorList>
    </citation>
    <scope>NUCLEOTIDE SEQUENCE</scope>
    <source>
        <strain evidence="3">CCM 7897</strain>
    </source>
</reference>
<evidence type="ECO:0000313" key="3">
    <source>
        <dbReference type="EMBL" id="GGF47249.1"/>
    </source>
</evidence>
<accession>A0A917BLN1</accession>
<protein>
    <submittedName>
        <fullName evidence="3">Acyltransferase</fullName>
    </submittedName>
</protein>
<keyword evidence="3" id="KW-0012">Acyltransferase</keyword>
<comment type="caution">
    <text evidence="3">The sequence shown here is derived from an EMBL/GenBank/DDBJ whole genome shotgun (WGS) entry which is preliminary data.</text>
</comment>
<dbReference type="Proteomes" id="UP000606044">
    <property type="component" value="Unassembled WGS sequence"/>
</dbReference>
<dbReference type="InterPro" id="IPR002656">
    <property type="entry name" value="Acyl_transf_3_dom"/>
</dbReference>
<keyword evidence="1" id="KW-0472">Membrane</keyword>
<keyword evidence="4" id="KW-1185">Reference proteome</keyword>
<feature type="transmembrane region" description="Helical" evidence="1">
    <location>
        <begin position="274"/>
        <end position="293"/>
    </location>
</feature>
<dbReference type="InterPro" id="IPR050879">
    <property type="entry name" value="Acyltransferase_3"/>
</dbReference>